<evidence type="ECO:0000313" key="2">
    <source>
        <dbReference type="EMBL" id="QED37362.1"/>
    </source>
</evidence>
<evidence type="ECO:0000256" key="1">
    <source>
        <dbReference type="SAM" id="Phobius"/>
    </source>
</evidence>
<keyword evidence="1" id="KW-0472">Membrane</keyword>
<dbReference type="EMBL" id="CP042476">
    <property type="protein sequence ID" value="QED37362.1"/>
    <property type="molecule type" value="Genomic_DNA"/>
</dbReference>
<dbReference type="Proteomes" id="UP000321954">
    <property type="component" value="Chromosome"/>
</dbReference>
<gene>
    <name evidence="2" type="ORF">FK178_06350</name>
</gene>
<dbReference type="KEGG" id="anp:FK178_06350"/>
<proteinExistence type="predicted"/>
<accession>A0A5B8YHA6</accession>
<feature type="transmembrane region" description="Helical" evidence="1">
    <location>
        <begin position="37"/>
        <end position="56"/>
    </location>
</feature>
<dbReference type="AlphaFoldDB" id="A0A5B8YHA6"/>
<keyword evidence="3" id="KW-1185">Reference proteome</keyword>
<dbReference type="RefSeq" id="WP_146832342.1">
    <property type="nucleotide sequence ID" value="NZ_CP042476.1"/>
</dbReference>
<keyword evidence="1" id="KW-1133">Transmembrane helix</keyword>
<dbReference type="OrthoDB" id="886404at2"/>
<protein>
    <submittedName>
        <fullName evidence="2">Uncharacterized protein</fullName>
    </submittedName>
</protein>
<feature type="transmembrane region" description="Helical" evidence="1">
    <location>
        <begin position="12"/>
        <end position="31"/>
    </location>
</feature>
<sequence>MNNNITYTKPVSTFKIIFGAIVILFAFYIILYESMLFGFFMVGFAVYLASTTGSQYNMDNNSVRNIWSIFGVHFGKWKVSPEFEYISVFKGKQKQRVNSLGASTTFSEEIFIINLFYERNKHLTFYRTFEKEDAFKKAKHFHLIFNIDILDSTEREQKWMSY</sequence>
<keyword evidence="1" id="KW-0812">Transmembrane</keyword>
<name>A0A5B8YHA6_9FLAO</name>
<organism evidence="2 3">
    <name type="scientific">Antarcticibacterium arcticum</name>
    <dbReference type="NCBI Taxonomy" id="2585771"/>
    <lineage>
        <taxon>Bacteria</taxon>
        <taxon>Pseudomonadati</taxon>
        <taxon>Bacteroidota</taxon>
        <taxon>Flavobacteriia</taxon>
        <taxon>Flavobacteriales</taxon>
        <taxon>Flavobacteriaceae</taxon>
        <taxon>Antarcticibacterium</taxon>
    </lineage>
</organism>
<evidence type="ECO:0000313" key="3">
    <source>
        <dbReference type="Proteomes" id="UP000321954"/>
    </source>
</evidence>
<reference evidence="2 3" key="1">
    <citation type="submission" date="2019-08" db="EMBL/GenBank/DDBJ databases">
        <title>Antarcticibacterium arcticum sp. nov., a bacterium isolated from marine sediment of the Canadian Beaufort Sea.</title>
        <authorList>
            <person name="Lee Y.M."/>
            <person name="Baek K."/>
            <person name="Lee D.-H."/>
            <person name="Shin S.C."/>
            <person name="Jin Y.K."/>
            <person name="Park Y."/>
        </authorList>
    </citation>
    <scope>NUCLEOTIDE SEQUENCE [LARGE SCALE GENOMIC DNA]</scope>
    <source>
        <strain evidence="2 3">PAMC 28998</strain>
    </source>
</reference>